<gene>
    <name evidence="1" type="ORF">BCR36DRAFT_415716</name>
</gene>
<accession>A0A1Y1UZA8</accession>
<evidence type="ECO:0000313" key="1">
    <source>
        <dbReference type="EMBL" id="ORX43301.1"/>
    </source>
</evidence>
<name>A0A1Y1UZA8_9FUNG</name>
<reference evidence="1 2" key="1">
    <citation type="submission" date="2016-08" db="EMBL/GenBank/DDBJ databases">
        <title>Genomes of anaerobic fungi encode conserved fungal cellulosomes for biomass hydrolysis.</title>
        <authorList>
            <consortium name="DOE Joint Genome Institute"/>
            <person name="Haitjema C.H."/>
            <person name="Gilmore S.P."/>
            <person name="Henske J.K."/>
            <person name="Solomon K.V."/>
            <person name="De Groot R."/>
            <person name="Kuo A."/>
            <person name="Mondo S.J."/>
            <person name="Salamov A.A."/>
            <person name="Labutti K."/>
            <person name="Zhao Z."/>
            <person name="Chiniquy J."/>
            <person name="Barry K."/>
            <person name="Brewer H.M."/>
            <person name="Purvine S.O."/>
            <person name="Wright A.T."/>
            <person name="Boxma B."/>
            <person name="Van Alen T."/>
            <person name="Hackstein J.H."/>
            <person name="Baker S.E."/>
            <person name="Grigoriev I.V."/>
            <person name="O'Malley M.A."/>
        </authorList>
    </citation>
    <scope>NUCLEOTIDE SEQUENCE [LARGE SCALE GENOMIC DNA]</scope>
    <source>
        <strain evidence="2">finn</strain>
    </source>
</reference>
<feature type="non-terminal residue" evidence="1">
    <location>
        <position position="405"/>
    </location>
</feature>
<comment type="caution">
    <text evidence="1">The sequence shown here is derived from an EMBL/GenBank/DDBJ whole genome shotgun (WGS) entry which is preliminary data.</text>
</comment>
<dbReference type="OrthoDB" id="10646613at2759"/>
<reference evidence="1 2" key="2">
    <citation type="submission" date="2016-08" db="EMBL/GenBank/DDBJ databases">
        <title>Pervasive Adenine N6-methylation of Active Genes in Fungi.</title>
        <authorList>
            <consortium name="DOE Joint Genome Institute"/>
            <person name="Mondo S.J."/>
            <person name="Dannebaum R.O."/>
            <person name="Kuo R.C."/>
            <person name="Labutti K."/>
            <person name="Haridas S."/>
            <person name="Kuo A."/>
            <person name="Salamov A."/>
            <person name="Ahrendt S.R."/>
            <person name="Lipzen A."/>
            <person name="Sullivan W."/>
            <person name="Andreopoulos W.B."/>
            <person name="Clum A."/>
            <person name="Lindquist E."/>
            <person name="Daum C."/>
            <person name="Ramamoorthy G.K."/>
            <person name="Gryganskyi A."/>
            <person name="Culley D."/>
            <person name="Magnuson J.K."/>
            <person name="James T.Y."/>
            <person name="O'Malley M.A."/>
            <person name="Stajich J.E."/>
            <person name="Spatafora J.W."/>
            <person name="Visel A."/>
            <person name="Grigoriev I.V."/>
        </authorList>
    </citation>
    <scope>NUCLEOTIDE SEQUENCE [LARGE SCALE GENOMIC DNA]</scope>
    <source>
        <strain evidence="2">finn</strain>
    </source>
</reference>
<dbReference type="EMBL" id="MCFH01000054">
    <property type="protein sequence ID" value="ORX43301.1"/>
    <property type="molecule type" value="Genomic_DNA"/>
</dbReference>
<protein>
    <submittedName>
        <fullName evidence="1">Uncharacterized protein</fullName>
    </submittedName>
</protein>
<dbReference type="Proteomes" id="UP000193719">
    <property type="component" value="Unassembled WGS sequence"/>
</dbReference>
<organism evidence="1 2">
    <name type="scientific">Piromyces finnis</name>
    <dbReference type="NCBI Taxonomy" id="1754191"/>
    <lineage>
        <taxon>Eukaryota</taxon>
        <taxon>Fungi</taxon>
        <taxon>Fungi incertae sedis</taxon>
        <taxon>Chytridiomycota</taxon>
        <taxon>Chytridiomycota incertae sedis</taxon>
        <taxon>Neocallimastigomycetes</taxon>
        <taxon>Neocallimastigales</taxon>
        <taxon>Neocallimastigaceae</taxon>
        <taxon>Piromyces</taxon>
    </lineage>
</organism>
<sequence>MLFLEIDDNCFTKRSCKYNNDNKPQNNNYKNYINNISYNYHSIIYHHSNNNNGINYSYNRQTNNTDIDNNNGCYLLNINHNNFNNDNYNTNIPLLNDGRYINDTSNYTLLSFDNMNSNYSYYNNKDYFFLNIDENAHSYNNCTKNININKEFSLLDIKQNNSPSKYTILNELKTHFHSCKNELKCQLLEINEPRQLSFQINNEFNHNHNCSEIIEKIELLKQFLENSLVNSIKNINDPDNKNINILDDMKDLINQINLTLQNLKTDPELKDKNSNTKKIGNRMPKVWKVSKLVKKEFNNTIEIDKQNSISNQKLKHKDQINTICNKNTSIVKNDENKNKQETKINFKKKKNKSVNNNDTLVFNVTSKKSLYSQKERLHKIDFEKFYNLIEKTKDILGTLNKYEKA</sequence>
<keyword evidence="2" id="KW-1185">Reference proteome</keyword>
<proteinExistence type="predicted"/>
<evidence type="ECO:0000313" key="2">
    <source>
        <dbReference type="Proteomes" id="UP000193719"/>
    </source>
</evidence>
<dbReference type="AlphaFoldDB" id="A0A1Y1UZA8"/>